<dbReference type="RefSeq" id="WP_207856613.1">
    <property type="nucleotide sequence ID" value="NZ_JAFREP010000002.1"/>
</dbReference>
<evidence type="ECO:0000313" key="4">
    <source>
        <dbReference type="Proteomes" id="UP000664417"/>
    </source>
</evidence>
<gene>
    <name evidence="3" type="ORF">J3U88_02810</name>
</gene>
<evidence type="ECO:0000256" key="1">
    <source>
        <dbReference type="SAM" id="MobiDB-lite"/>
    </source>
</evidence>
<feature type="signal peptide" evidence="2">
    <location>
        <begin position="1"/>
        <end position="38"/>
    </location>
</feature>
<feature type="compositionally biased region" description="Low complexity" evidence="1">
    <location>
        <begin position="1660"/>
        <end position="1671"/>
    </location>
</feature>
<dbReference type="Proteomes" id="UP000664417">
    <property type="component" value="Unassembled WGS sequence"/>
</dbReference>
<organism evidence="3 4">
    <name type="scientific">Acanthopleuribacter pedis</name>
    <dbReference type="NCBI Taxonomy" id="442870"/>
    <lineage>
        <taxon>Bacteria</taxon>
        <taxon>Pseudomonadati</taxon>
        <taxon>Acidobacteriota</taxon>
        <taxon>Holophagae</taxon>
        <taxon>Acanthopleuribacterales</taxon>
        <taxon>Acanthopleuribacteraceae</taxon>
        <taxon>Acanthopleuribacter</taxon>
    </lineage>
</organism>
<feature type="region of interest" description="Disordered" evidence="1">
    <location>
        <begin position="1739"/>
        <end position="1771"/>
    </location>
</feature>
<evidence type="ECO:0000256" key="2">
    <source>
        <dbReference type="SAM" id="SignalP"/>
    </source>
</evidence>
<evidence type="ECO:0000313" key="3">
    <source>
        <dbReference type="EMBL" id="MBO1317377.1"/>
    </source>
</evidence>
<sequence>MTRDLIFERRCAFVCTRVRFLLALLLFVCPLQSTLAFQGETQNLNPAVTGTVDGVIPLSSDADHLGLNIAAPYSSVNEFTGKLQVSLDPIGVPELSIRPIYKAYQQKHCNDESGFRLCPMNEPDTGSVLGEGWNLHFGFIIARNAIYGAPGSSDWERVRFVDTAGNVTTFGRDAVFQADPQDGGASDHCTAGGCVPNQADVHFIDDQLRRISRGRRSDGTSLQGFSHFPYVLSDPNGQKTEYRATRFVTNPANASSVTFYPTQIWSPSGRLLRIDYVGGTDPDGTLPDFPRIERVTDENGRSLVFHYQGALLERITLEAGQNTKLLKRFAYRQVFAGGTSHTTLHKVITPEGYETVFTMEDVGEPKPLLTALTLPTGGTVHYQYDTQRFEYLQPDARDCTNRRVDDCVTLEPRYRFFTRVSEVSHGGGRYAFDYRQWSVEEERQSATGQGALDVTVTQTNGAHAFQRTTTYINTPLFETNYRVFTDGYLVGRPRAKQTTYRDTTLNESWRYTPELSIAAHAGGDSVSVSAVRQYAQQIDGQWIDTHYDYSWFEDGNWQPGDFREAFLQPVKITRQARGSNLSLIREFDYDHRFVANFGWDHNTTLHQYALALLTRDQQTLVEVGRETLLDRTTYRYEDVYFPFPTKVEHWQDATTYRTERYIYIQKGSNRGRLLTAKRLGQSGLTTYNSYQYGQASSISLPEGESMSRTVDYDGTVANETINGVTTVYGYDADLRLISVQVPATAPLITEFSPPGVTPTTVATFYELGQGLRLAEDQPFPIATRTIAERVPVETVTLDDWGRVHLETRQTSPSHIYTRTHGYSPLGTKETLEAENGRWTYHLDVYGRPTHAEHHDIRDGLLLLKTDFQYETKADGATVVTETTEAQTRDYSSLPIEPQLPTTRVSTVTRTSETDLATRLVRAETNGQPVVFDYAPHAKGVEITTRPYDDPSLERVTVTNLLGDLVAESHPEIEHPIHYDYDADGLLEEQYHGGINDKKMRRVFRYDDAGRLVEKLGSTLEAPGVLQPLSSFTYDPLGRLIEATQFNNHQYPVTITYDAFDSANRVQTYQVFIPQIEHTDFSSVPYRDLGGSRRYRVSLDYEALGRVSAIKHANGGFTGYSYEFDASPFEVFYGFGPAHPQGPDFAQVIDLARFHPYNGNNLSAAYDLDRCQSKGCNETLRAMAAPELDQRHGFDGRIFTTTDAYLATFEQNTRSFAQYPNVPFFAIQAVDSLGRPRLHRLFDILSTGEALFTEATIQYNAFGFVDHLIRRDNLFSSRLFFYDYTELGQLAKLSMGSATVDYRYDPRGNLISRSGLSVNVGGDTLQLPSFSASYSEGNPYHHDGDGMDYDGVGRLTRNVASEHHYDAAGFFELVKQAGTTSRSASKTDDWEEYFLYDAFGQRVAKWETASNKVTYSVRDLNGAILTEEDFSTAATNQGQLETRRQYILFDGKAVYTEETSFSAKGTQTSRKETYRFHDRLGNPAVTWDAHLEQPESQFYEPYGTPTVSSVKTKGAHGFTGHDEDNTGLVYMKARYYEPRMGCFLQPDEARDFNPFLPNSYNLYSYTYQNPANAYDPDGNAVETAWDVANIGIGVASFVYNVSEGNWLDATIDAGGVIIDAAAAATPFVPGGAGAAIKAVRAGDKIADGAKVADNVNDARQAASAADTASDTSKTVKKSPRNPYGSKGKPDHQKKIRELELKAESEIKPGDQVLTERRLQGHDLRRIPDVQIVNKDGVTKKVFEAERKPNSKRNRKREADYDSLGLENETHGL</sequence>
<evidence type="ECO:0008006" key="5">
    <source>
        <dbReference type="Google" id="ProtNLM"/>
    </source>
</evidence>
<protein>
    <recommendedName>
        <fullName evidence="5">RHS repeat-associated core domain-containing protein</fullName>
    </recommendedName>
</protein>
<comment type="caution">
    <text evidence="3">The sequence shown here is derived from an EMBL/GenBank/DDBJ whole genome shotgun (WGS) entry which is preliminary data.</text>
</comment>
<feature type="chain" id="PRO_5035227004" description="RHS repeat-associated core domain-containing protein" evidence="2">
    <location>
        <begin position="39"/>
        <end position="1771"/>
    </location>
</feature>
<keyword evidence="4" id="KW-1185">Reference proteome</keyword>
<dbReference type="PANTHER" id="PTHR32305">
    <property type="match status" value="1"/>
</dbReference>
<dbReference type="PANTHER" id="PTHR32305:SF15">
    <property type="entry name" value="PROTEIN RHSA-RELATED"/>
    <property type="match status" value="1"/>
</dbReference>
<dbReference type="NCBIfam" id="TIGR03696">
    <property type="entry name" value="Rhs_assc_core"/>
    <property type="match status" value="1"/>
</dbReference>
<dbReference type="InterPro" id="IPR050708">
    <property type="entry name" value="T6SS_VgrG/RHS"/>
</dbReference>
<proteinExistence type="predicted"/>
<dbReference type="Gene3D" id="2.180.10.10">
    <property type="entry name" value="RHS repeat-associated core"/>
    <property type="match status" value="2"/>
</dbReference>
<feature type="region of interest" description="Disordered" evidence="1">
    <location>
        <begin position="1660"/>
        <end position="1692"/>
    </location>
</feature>
<name>A0A8J7PZ61_9BACT</name>
<accession>A0A8J7PZ61</accession>
<reference evidence="3" key="1">
    <citation type="submission" date="2021-03" db="EMBL/GenBank/DDBJ databases">
        <authorList>
            <person name="Wang G."/>
        </authorList>
    </citation>
    <scope>NUCLEOTIDE SEQUENCE</scope>
    <source>
        <strain evidence="3">KCTC 12899</strain>
    </source>
</reference>
<keyword evidence="2" id="KW-0732">Signal</keyword>
<dbReference type="InterPro" id="IPR022385">
    <property type="entry name" value="Rhs_assc_core"/>
</dbReference>
<dbReference type="EMBL" id="JAFREP010000002">
    <property type="protein sequence ID" value="MBO1317377.1"/>
    <property type="molecule type" value="Genomic_DNA"/>
</dbReference>